<dbReference type="AlphaFoldDB" id="A0A1T1HCQ7"/>
<dbReference type="SUPFAM" id="SSF53955">
    <property type="entry name" value="Lysozyme-like"/>
    <property type="match status" value="1"/>
</dbReference>
<dbReference type="PROSITE" id="PS00922">
    <property type="entry name" value="TRANSGLYCOSYLASE"/>
    <property type="match status" value="1"/>
</dbReference>
<accession>A0A1T1HCQ7</accession>
<dbReference type="GO" id="GO:0000270">
    <property type="term" value="P:peptidoglycan metabolic process"/>
    <property type="evidence" value="ECO:0007669"/>
    <property type="project" value="InterPro"/>
</dbReference>
<dbReference type="Gene3D" id="1.10.530.10">
    <property type="match status" value="1"/>
</dbReference>
<dbReference type="GO" id="GO:0008933">
    <property type="term" value="F:peptidoglycan lytic transglycosylase activity"/>
    <property type="evidence" value="ECO:0007669"/>
    <property type="project" value="InterPro"/>
</dbReference>
<dbReference type="CDD" id="cd16893">
    <property type="entry name" value="LT_MltC_MltE"/>
    <property type="match status" value="1"/>
</dbReference>
<dbReference type="InterPro" id="IPR000189">
    <property type="entry name" value="Transglyc_AS"/>
</dbReference>
<dbReference type="InterPro" id="IPR008258">
    <property type="entry name" value="Transglycosylase_SLT_dom_1"/>
</dbReference>
<evidence type="ECO:0000313" key="4">
    <source>
        <dbReference type="Proteomes" id="UP000190064"/>
    </source>
</evidence>
<dbReference type="InterPro" id="IPR023346">
    <property type="entry name" value="Lysozyme-like_dom_sf"/>
</dbReference>
<gene>
    <name evidence="3" type="ORF">BTA35_0205550</name>
</gene>
<dbReference type="PANTHER" id="PTHR37423">
    <property type="entry name" value="SOLUBLE LYTIC MUREIN TRANSGLYCOSYLASE-RELATED"/>
    <property type="match status" value="1"/>
</dbReference>
<feature type="domain" description="Transglycosylase SLT" evidence="2">
    <location>
        <begin position="202"/>
        <end position="321"/>
    </location>
</feature>
<dbReference type="PANTHER" id="PTHR37423:SF2">
    <property type="entry name" value="MEMBRANE-BOUND LYTIC MUREIN TRANSGLYCOSYLASE C"/>
    <property type="match status" value="1"/>
</dbReference>
<keyword evidence="4" id="KW-1185">Reference proteome</keyword>
<dbReference type="RefSeq" id="WP_078318838.1">
    <property type="nucleotide sequence ID" value="NZ_FXTS01000002.1"/>
</dbReference>
<reference evidence="3" key="1">
    <citation type="submission" date="2017-02" db="EMBL/GenBank/DDBJ databases">
        <title>Draft Genome Sequence of the Salt Water Bacterium Oceanospirillum linum ATCC 11336.</title>
        <authorList>
            <person name="Trachtenberg A.M."/>
            <person name="Carney J.G."/>
            <person name="Linnane J.D."/>
            <person name="Rheaume B.A."/>
            <person name="Pitts N.L."/>
            <person name="Mykles D.L."/>
            <person name="Maclea K.S."/>
        </authorList>
    </citation>
    <scope>NUCLEOTIDE SEQUENCE [LARGE SCALE GENOMIC DNA]</scope>
    <source>
        <strain evidence="3">ATCC 11336</strain>
    </source>
</reference>
<comment type="similarity">
    <text evidence="1">Belongs to the transglycosylase Slt family.</text>
</comment>
<dbReference type="Proteomes" id="UP000190064">
    <property type="component" value="Unassembled WGS sequence"/>
</dbReference>
<organism evidence="3 4">
    <name type="scientific">Oceanospirillum linum</name>
    <dbReference type="NCBI Taxonomy" id="966"/>
    <lineage>
        <taxon>Bacteria</taxon>
        <taxon>Pseudomonadati</taxon>
        <taxon>Pseudomonadota</taxon>
        <taxon>Gammaproteobacteria</taxon>
        <taxon>Oceanospirillales</taxon>
        <taxon>Oceanospirillaceae</taxon>
        <taxon>Oceanospirillum</taxon>
    </lineage>
</organism>
<proteinExistence type="inferred from homology"/>
<comment type="caution">
    <text evidence="3">The sequence shown here is derived from an EMBL/GenBank/DDBJ whole genome shotgun (WGS) entry which is preliminary data.</text>
</comment>
<protein>
    <recommendedName>
        <fullName evidence="2">Transglycosylase SLT domain-containing protein</fullName>
    </recommendedName>
</protein>
<dbReference type="GO" id="GO:0016020">
    <property type="term" value="C:membrane"/>
    <property type="evidence" value="ECO:0007669"/>
    <property type="project" value="InterPro"/>
</dbReference>
<sequence>MLRRRFIQGCLSVGVGGFMAVPTVYALTFESYKKQQAAAFDDYQARFRAAQQVFQQRVLQRWQQAKLTHQNRFVHYSKDLSVRSEIDYRAGTVTLEAQAPTPAAAGKKIKEELTQLLQMDSRKAYRDDVILQLVDQEQVNRNADSLVSEPLLGDLYEGQQVEEILQPAEKSMVEDRQPVAKVVIQLPEGATASKAKRYQPLAEKYAAEQRVSAALVMAVMHTESYFNPMARSHIPAFGLMQIVPESAGLDITEYLTGKQRMMTAAELYQPATNIQSGSAYLHLLYFRYLKQIEDPVSRLYCTIAAYNTGAGNLARSFGGSTKVSQAAASINNLQPEQVYQHLIHNLPYSETRDYLEKVTSKMALYRA</sequence>
<dbReference type="STRING" id="966.BTA35_0205550"/>
<evidence type="ECO:0000313" key="3">
    <source>
        <dbReference type="EMBL" id="OOV87507.1"/>
    </source>
</evidence>
<dbReference type="Pfam" id="PF01464">
    <property type="entry name" value="SLT"/>
    <property type="match status" value="1"/>
</dbReference>
<evidence type="ECO:0000256" key="1">
    <source>
        <dbReference type="ARBA" id="ARBA00007734"/>
    </source>
</evidence>
<dbReference type="EMBL" id="MTSD02000002">
    <property type="protein sequence ID" value="OOV87507.1"/>
    <property type="molecule type" value="Genomic_DNA"/>
</dbReference>
<evidence type="ECO:0000259" key="2">
    <source>
        <dbReference type="Pfam" id="PF01464"/>
    </source>
</evidence>
<name>A0A1T1HCQ7_OCELI</name>